<keyword evidence="9" id="KW-1185">Reference proteome</keyword>
<dbReference type="PANTHER" id="PTHR48011">
    <property type="entry name" value="CCR4-NOT TRANSCRIPTIONAL COMPLEX SUBUNIT CAF120-RELATED"/>
    <property type="match status" value="1"/>
</dbReference>
<dbReference type="Gene3D" id="1.10.510.10">
    <property type="entry name" value="Transferase(Phosphotransferase) domain 1"/>
    <property type="match status" value="1"/>
</dbReference>
<evidence type="ECO:0000256" key="2">
    <source>
        <dbReference type="ARBA" id="ARBA00022741"/>
    </source>
</evidence>
<feature type="binding site" evidence="5">
    <location>
        <position position="32"/>
    </location>
    <ligand>
        <name>ATP</name>
        <dbReference type="ChEBI" id="CHEBI:30616"/>
    </ligand>
</feature>
<evidence type="ECO:0000256" key="6">
    <source>
        <dbReference type="RuleBase" id="RU000304"/>
    </source>
</evidence>
<dbReference type="PROSITE" id="PS00108">
    <property type="entry name" value="PROTEIN_KINASE_ST"/>
    <property type="match status" value="1"/>
</dbReference>
<dbReference type="SUPFAM" id="SSF56112">
    <property type="entry name" value="Protein kinase-like (PK-like)"/>
    <property type="match status" value="1"/>
</dbReference>
<accession>A0A6A6LTC3</accession>
<sequence>MDWTRGRTIGRGSTSTVSIAALDQSGQAFAVKSAELSQSEFLQREQRILSALSCPQIIAYKGFDITRENGKLLYNIFLEYAPGGTIMDAIRKHGGWLDESFIRSYTRQILLGLHHLHSNGILHRDIKCHNILVTSDGAKIADLGCAKQVDEVVATKTPIAGTPVYMAPEVVRGEHQGFPADVWALGCTVVEMATGRAPWTNISDPVSALYQIGFSGAQFLKYSSWYLNEIISSPKIEVGSVGFGSPQDFALLNFSILNNSILFLRSIHALPPYTEFFDIMVQSVHR</sequence>
<evidence type="ECO:0000256" key="3">
    <source>
        <dbReference type="ARBA" id="ARBA00022777"/>
    </source>
</evidence>
<feature type="domain" description="Protein kinase" evidence="7">
    <location>
        <begin position="3"/>
        <end position="286"/>
    </location>
</feature>
<keyword evidence="1" id="KW-0808">Transferase</keyword>
<dbReference type="Pfam" id="PF00069">
    <property type="entry name" value="Pkinase"/>
    <property type="match status" value="1"/>
</dbReference>
<dbReference type="CDD" id="cd06606">
    <property type="entry name" value="STKc_MAPKKK"/>
    <property type="match status" value="1"/>
</dbReference>
<dbReference type="Proteomes" id="UP000467840">
    <property type="component" value="Chromosome 16"/>
</dbReference>
<dbReference type="InterPro" id="IPR011009">
    <property type="entry name" value="Kinase-like_dom_sf"/>
</dbReference>
<evidence type="ECO:0000313" key="8">
    <source>
        <dbReference type="EMBL" id="KAF2304712.1"/>
    </source>
</evidence>
<proteinExistence type="inferred from homology"/>
<dbReference type="EMBL" id="JAAGAX010000009">
    <property type="protein sequence ID" value="KAF2304712.1"/>
    <property type="molecule type" value="Genomic_DNA"/>
</dbReference>
<dbReference type="PANTHER" id="PTHR48011:SF6">
    <property type="entry name" value="PROTEIN KINASE DOMAIN-CONTAINING PROTEIN"/>
    <property type="match status" value="1"/>
</dbReference>
<dbReference type="InterPro" id="IPR017441">
    <property type="entry name" value="Protein_kinase_ATP_BS"/>
</dbReference>
<dbReference type="GO" id="GO:0004674">
    <property type="term" value="F:protein serine/threonine kinase activity"/>
    <property type="evidence" value="ECO:0007669"/>
    <property type="project" value="UniProtKB-KW"/>
</dbReference>
<dbReference type="PROSITE" id="PS50011">
    <property type="entry name" value="PROTEIN_KINASE_DOM"/>
    <property type="match status" value="1"/>
</dbReference>
<reference evidence="8 9" key="1">
    <citation type="journal article" date="2020" name="Mol. Plant">
        <title>The Chromosome-Based Rubber Tree Genome Provides New Insights into Spurge Genome Evolution and Rubber Biosynthesis.</title>
        <authorList>
            <person name="Liu J."/>
            <person name="Shi C."/>
            <person name="Shi C.C."/>
            <person name="Li W."/>
            <person name="Zhang Q.J."/>
            <person name="Zhang Y."/>
            <person name="Li K."/>
            <person name="Lu H.F."/>
            <person name="Shi C."/>
            <person name="Zhu S.T."/>
            <person name="Xiao Z.Y."/>
            <person name="Nan H."/>
            <person name="Yue Y."/>
            <person name="Zhu X.G."/>
            <person name="Wu Y."/>
            <person name="Hong X.N."/>
            <person name="Fan G.Y."/>
            <person name="Tong Y."/>
            <person name="Zhang D."/>
            <person name="Mao C.L."/>
            <person name="Liu Y.L."/>
            <person name="Hao S.J."/>
            <person name="Liu W.Q."/>
            <person name="Lv M.Q."/>
            <person name="Zhang H.B."/>
            <person name="Liu Y."/>
            <person name="Hu-Tang G.R."/>
            <person name="Wang J.P."/>
            <person name="Wang J.H."/>
            <person name="Sun Y.H."/>
            <person name="Ni S.B."/>
            <person name="Chen W.B."/>
            <person name="Zhang X.C."/>
            <person name="Jiao Y.N."/>
            <person name="Eichler E.E."/>
            <person name="Li G.H."/>
            <person name="Liu X."/>
            <person name="Gao L.Z."/>
        </authorList>
    </citation>
    <scope>NUCLEOTIDE SEQUENCE [LARGE SCALE GENOMIC DNA]</scope>
    <source>
        <strain evidence="9">cv. GT1</strain>
        <tissue evidence="8">Leaf</tissue>
    </source>
</reference>
<keyword evidence="2 5" id="KW-0547">Nucleotide-binding</keyword>
<keyword evidence="3" id="KW-0418">Kinase</keyword>
<dbReference type="InterPro" id="IPR052751">
    <property type="entry name" value="Plant_MAPKKK"/>
</dbReference>
<gene>
    <name evidence="8" type="ORF">GH714_037566</name>
</gene>
<dbReference type="GO" id="GO:0005524">
    <property type="term" value="F:ATP binding"/>
    <property type="evidence" value="ECO:0007669"/>
    <property type="project" value="UniProtKB-UniRule"/>
</dbReference>
<comment type="similarity">
    <text evidence="6">Belongs to the protein kinase superfamily.</text>
</comment>
<dbReference type="AlphaFoldDB" id="A0A6A6LTC3"/>
<name>A0A6A6LTC3_HEVBR</name>
<organism evidence="8 9">
    <name type="scientific">Hevea brasiliensis</name>
    <name type="common">Para rubber tree</name>
    <name type="synonym">Siphonia brasiliensis</name>
    <dbReference type="NCBI Taxonomy" id="3981"/>
    <lineage>
        <taxon>Eukaryota</taxon>
        <taxon>Viridiplantae</taxon>
        <taxon>Streptophyta</taxon>
        <taxon>Embryophyta</taxon>
        <taxon>Tracheophyta</taxon>
        <taxon>Spermatophyta</taxon>
        <taxon>Magnoliopsida</taxon>
        <taxon>eudicotyledons</taxon>
        <taxon>Gunneridae</taxon>
        <taxon>Pentapetalae</taxon>
        <taxon>rosids</taxon>
        <taxon>fabids</taxon>
        <taxon>Malpighiales</taxon>
        <taxon>Euphorbiaceae</taxon>
        <taxon>Crotonoideae</taxon>
        <taxon>Micrandreae</taxon>
        <taxon>Hevea</taxon>
    </lineage>
</organism>
<dbReference type="SMART" id="SM00220">
    <property type="entry name" value="S_TKc"/>
    <property type="match status" value="1"/>
</dbReference>
<keyword evidence="4 5" id="KW-0067">ATP-binding</keyword>
<dbReference type="InterPro" id="IPR008271">
    <property type="entry name" value="Ser/Thr_kinase_AS"/>
</dbReference>
<evidence type="ECO:0000256" key="5">
    <source>
        <dbReference type="PROSITE-ProRule" id="PRU10141"/>
    </source>
</evidence>
<evidence type="ECO:0000259" key="7">
    <source>
        <dbReference type="PROSITE" id="PS50011"/>
    </source>
</evidence>
<evidence type="ECO:0000256" key="1">
    <source>
        <dbReference type="ARBA" id="ARBA00022679"/>
    </source>
</evidence>
<evidence type="ECO:0000313" key="9">
    <source>
        <dbReference type="Proteomes" id="UP000467840"/>
    </source>
</evidence>
<dbReference type="InterPro" id="IPR000719">
    <property type="entry name" value="Prot_kinase_dom"/>
</dbReference>
<dbReference type="GO" id="GO:0007165">
    <property type="term" value="P:signal transduction"/>
    <property type="evidence" value="ECO:0007669"/>
    <property type="project" value="TreeGrafter"/>
</dbReference>
<evidence type="ECO:0000256" key="4">
    <source>
        <dbReference type="ARBA" id="ARBA00022840"/>
    </source>
</evidence>
<protein>
    <recommendedName>
        <fullName evidence="7">Protein kinase domain-containing protein</fullName>
    </recommendedName>
</protein>
<comment type="caution">
    <text evidence="8">The sequence shown here is derived from an EMBL/GenBank/DDBJ whole genome shotgun (WGS) entry which is preliminary data.</text>
</comment>
<dbReference type="PROSITE" id="PS00107">
    <property type="entry name" value="PROTEIN_KINASE_ATP"/>
    <property type="match status" value="1"/>
</dbReference>
<keyword evidence="6" id="KW-0723">Serine/threonine-protein kinase</keyword>